<accession>A0A8H6RTK9</accession>
<reference evidence="1" key="1">
    <citation type="submission" date="2020-04" db="EMBL/GenBank/DDBJ databases">
        <title>Draft genome resource of the tomato pathogen Pseudocercospora fuligena.</title>
        <authorList>
            <person name="Zaccaron A."/>
        </authorList>
    </citation>
    <scope>NUCLEOTIDE SEQUENCE</scope>
    <source>
        <strain evidence="1">PF001</strain>
    </source>
</reference>
<sequence>MALTQIRDLELEIDLPYRGDVEICIRARRETNVQNYDVCVNMYHSEARDDDNAKDFGQVDCLSAGLESLVQELAESHTDQHQTFTGRLIEKIGRAAIDAEQLFYDDYFEFVRRYKLDQCITDMAKLHIS</sequence>
<dbReference type="AlphaFoldDB" id="A0A8H6RTK9"/>
<evidence type="ECO:0000313" key="1">
    <source>
        <dbReference type="EMBL" id="KAF7198166.1"/>
    </source>
</evidence>
<protein>
    <submittedName>
        <fullName evidence="1">Uncharacterized protein</fullName>
    </submittedName>
</protein>
<dbReference type="Proteomes" id="UP000660729">
    <property type="component" value="Unassembled WGS sequence"/>
</dbReference>
<gene>
    <name evidence="1" type="ORF">HII31_00522</name>
</gene>
<name>A0A8H6RTK9_9PEZI</name>
<organism evidence="1 2">
    <name type="scientific">Pseudocercospora fuligena</name>
    <dbReference type="NCBI Taxonomy" id="685502"/>
    <lineage>
        <taxon>Eukaryota</taxon>
        <taxon>Fungi</taxon>
        <taxon>Dikarya</taxon>
        <taxon>Ascomycota</taxon>
        <taxon>Pezizomycotina</taxon>
        <taxon>Dothideomycetes</taxon>
        <taxon>Dothideomycetidae</taxon>
        <taxon>Mycosphaerellales</taxon>
        <taxon>Mycosphaerellaceae</taxon>
        <taxon>Pseudocercospora</taxon>
    </lineage>
</organism>
<evidence type="ECO:0000313" key="2">
    <source>
        <dbReference type="Proteomes" id="UP000660729"/>
    </source>
</evidence>
<dbReference type="EMBL" id="JABCIY010000003">
    <property type="protein sequence ID" value="KAF7198166.1"/>
    <property type="molecule type" value="Genomic_DNA"/>
</dbReference>
<comment type="caution">
    <text evidence="1">The sequence shown here is derived from an EMBL/GenBank/DDBJ whole genome shotgun (WGS) entry which is preliminary data.</text>
</comment>
<keyword evidence="2" id="KW-1185">Reference proteome</keyword>
<proteinExistence type="predicted"/>